<evidence type="ECO:0000256" key="1">
    <source>
        <dbReference type="SAM" id="MobiDB-lite"/>
    </source>
</evidence>
<organism evidence="2 3">
    <name type="scientific">Helianthus annuus</name>
    <name type="common">Common sunflower</name>
    <dbReference type="NCBI Taxonomy" id="4232"/>
    <lineage>
        <taxon>Eukaryota</taxon>
        <taxon>Viridiplantae</taxon>
        <taxon>Streptophyta</taxon>
        <taxon>Embryophyta</taxon>
        <taxon>Tracheophyta</taxon>
        <taxon>Spermatophyta</taxon>
        <taxon>Magnoliopsida</taxon>
        <taxon>eudicotyledons</taxon>
        <taxon>Gunneridae</taxon>
        <taxon>Pentapetalae</taxon>
        <taxon>asterids</taxon>
        <taxon>campanulids</taxon>
        <taxon>Asterales</taxon>
        <taxon>Asteraceae</taxon>
        <taxon>Asteroideae</taxon>
        <taxon>Heliantheae alliance</taxon>
        <taxon>Heliantheae</taxon>
        <taxon>Helianthus</taxon>
    </lineage>
</organism>
<dbReference type="Proteomes" id="UP000215914">
    <property type="component" value="Unassembled WGS sequence"/>
</dbReference>
<evidence type="ECO:0000313" key="3">
    <source>
        <dbReference type="Proteomes" id="UP000215914"/>
    </source>
</evidence>
<dbReference type="AlphaFoldDB" id="A0A9K3IX09"/>
<reference evidence="2" key="2">
    <citation type="submission" date="2020-06" db="EMBL/GenBank/DDBJ databases">
        <title>Helianthus annuus Genome sequencing and assembly Release 2.</title>
        <authorList>
            <person name="Gouzy J."/>
            <person name="Langlade N."/>
            <person name="Munos S."/>
        </authorList>
    </citation>
    <scope>NUCLEOTIDE SEQUENCE</scope>
    <source>
        <tissue evidence="2">Leaves</tissue>
    </source>
</reference>
<dbReference type="Gramene" id="mRNA:HanXRQr2_Chr05g0201261">
    <property type="protein sequence ID" value="mRNA:HanXRQr2_Chr05g0201261"/>
    <property type="gene ID" value="HanXRQr2_Chr05g0201261"/>
</dbReference>
<proteinExistence type="predicted"/>
<sequence length="52" mass="5621">MPHTNRNKQRSSPLQLLRLRPPAAPPPASGCSTSGLRPPAAPPPAIKLRFRN</sequence>
<keyword evidence="3" id="KW-1185">Reference proteome</keyword>
<dbReference type="EMBL" id="MNCJ02000320">
    <property type="protein sequence ID" value="KAF5804789.1"/>
    <property type="molecule type" value="Genomic_DNA"/>
</dbReference>
<comment type="caution">
    <text evidence="2">The sequence shown here is derived from an EMBL/GenBank/DDBJ whole genome shotgun (WGS) entry which is preliminary data.</text>
</comment>
<accession>A0A9K3IX09</accession>
<feature type="compositionally biased region" description="Low complexity" evidence="1">
    <location>
        <begin position="10"/>
        <end position="21"/>
    </location>
</feature>
<evidence type="ECO:0000313" key="2">
    <source>
        <dbReference type="EMBL" id="KAF5804789.1"/>
    </source>
</evidence>
<gene>
    <name evidence="2" type="ORF">HanXRQr2_Chr05g0201261</name>
</gene>
<feature type="region of interest" description="Disordered" evidence="1">
    <location>
        <begin position="1"/>
        <end position="52"/>
    </location>
</feature>
<name>A0A9K3IX09_HELAN</name>
<protein>
    <submittedName>
        <fullName evidence="2">Uncharacterized protein</fullName>
    </submittedName>
</protein>
<reference evidence="2" key="1">
    <citation type="journal article" date="2017" name="Nature">
        <title>The sunflower genome provides insights into oil metabolism, flowering and Asterid evolution.</title>
        <authorList>
            <person name="Badouin H."/>
            <person name="Gouzy J."/>
            <person name="Grassa C.J."/>
            <person name="Murat F."/>
            <person name="Staton S.E."/>
            <person name="Cottret L."/>
            <person name="Lelandais-Briere C."/>
            <person name="Owens G.L."/>
            <person name="Carrere S."/>
            <person name="Mayjonade B."/>
            <person name="Legrand L."/>
            <person name="Gill N."/>
            <person name="Kane N.C."/>
            <person name="Bowers J.E."/>
            <person name="Hubner S."/>
            <person name="Bellec A."/>
            <person name="Berard A."/>
            <person name="Berges H."/>
            <person name="Blanchet N."/>
            <person name="Boniface M.C."/>
            <person name="Brunel D."/>
            <person name="Catrice O."/>
            <person name="Chaidir N."/>
            <person name="Claudel C."/>
            <person name="Donnadieu C."/>
            <person name="Faraut T."/>
            <person name="Fievet G."/>
            <person name="Helmstetter N."/>
            <person name="King M."/>
            <person name="Knapp S.J."/>
            <person name="Lai Z."/>
            <person name="Le Paslier M.C."/>
            <person name="Lippi Y."/>
            <person name="Lorenzon L."/>
            <person name="Mandel J.R."/>
            <person name="Marage G."/>
            <person name="Marchand G."/>
            <person name="Marquand E."/>
            <person name="Bret-Mestries E."/>
            <person name="Morien E."/>
            <person name="Nambeesan S."/>
            <person name="Nguyen T."/>
            <person name="Pegot-Espagnet P."/>
            <person name="Pouilly N."/>
            <person name="Raftis F."/>
            <person name="Sallet E."/>
            <person name="Schiex T."/>
            <person name="Thomas J."/>
            <person name="Vandecasteele C."/>
            <person name="Vares D."/>
            <person name="Vear F."/>
            <person name="Vautrin S."/>
            <person name="Crespi M."/>
            <person name="Mangin B."/>
            <person name="Burke J.M."/>
            <person name="Salse J."/>
            <person name="Munos S."/>
            <person name="Vincourt P."/>
            <person name="Rieseberg L.H."/>
            <person name="Langlade N.B."/>
        </authorList>
    </citation>
    <scope>NUCLEOTIDE SEQUENCE</scope>
    <source>
        <tissue evidence="2">Leaves</tissue>
    </source>
</reference>